<dbReference type="NCBIfam" id="TIGR00048">
    <property type="entry name" value="rRNA_mod_RlmN"/>
    <property type="match status" value="1"/>
</dbReference>
<dbReference type="InterPro" id="IPR040072">
    <property type="entry name" value="Methyltransferase_A"/>
</dbReference>
<dbReference type="PIRSF" id="PIRSF006004">
    <property type="entry name" value="CHP00048"/>
    <property type="match status" value="1"/>
</dbReference>
<dbReference type="PROSITE" id="PS51918">
    <property type="entry name" value="RADICAL_SAM"/>
    <property type="match status" value="1"/>
</dbReference>
<dbReference type="InterPro" id="IPR006638">
    <property type="entry name" value="Elp3/MiaA/NifB-like_rSAM"/>
</dbReference>
<dbReference type="GO" id="GO:0005737">
    <property type="term" value="C:cytoplasm"/>
    <property type="evidence" value="ECO:0007669"/>
    <property type="project" value="UniProtKB-SubCell"/>
</dbReference>
<protein>
    <recommendedName>
        <fullName evidence="12">Probable dual-specificity RNA methyltransferase RlmN</fullName>
        <ecNumber evidence="12">2.1.1.192</ecNumber>
    </recommendedName>
    <alternativeName>
        <fullName evidence="12">23S rRNA (adenine(2503)-C(2))-methyltransferase</fullName>
    </alternativeName>
    <alternativeName>
        <fullName evidence="12">23S rRNA m2A2503 methyltransferase</fullName>
    </alternativeName>
    <alternativeName>
        <fullName evidence="12">Ribosomal RNA large subunit methyltransferase N</fullName>
    </alternativeName>
    <alternativeName>
        <fullName evidence="12">tRNA (adenine(37)-C(2))-methyltransferase</fullName>
    </alternativeName>
    <alternativeName>
        <fullName evidence="12">tRNA m2A37 methyltransferase</fullName>
    </alternativeName>
</protein>
<dbReference type="GO" id="GO:0070475">
    <property type="term" value="P:rRNA base methylation"/>
    <property type="evidence" value="ECO:0007669"/>
    <property type="project" value="UniProtKB-UniRule"/>
</dbReference>
<reference evidence="15" key="1">
    <citation type="submission" date="2017-09" db="EMBL/GenBank/DDBJ databases">
        <title>Depth-based differentiation of microbial function through sediment-hosted aquifers and enrichment of novel symbionts in the deep terrestrial subsurface.</title>
        <authorList>
            <person name="Probst A.J."/>
            <person name="Ladd B."/>
            <person name="Jarett J.K."/>
            <person name="Geller-Mcgrath D.E."/>
            <person name="Sieber C.M.K."/>
            <person name="Emerson J.B."/>
            <person name="Anantharaman K."/>
            <person name="Thomas B.C."/>
            <person name="Malmstrom R."/>
            <person name="Stieglmeier M."/>
            <person name="Klingl A."/>
            <person name="Woyke T."/>
            <person name="Ryan C.M."/>
            <person name="Banfield J.F."/>
        </authorList>
    </citation>
    <scope>NUCLEOTIDE SEQUENCE [LARGE SCALE GENOMIC DNA]</scope>
</reference>
<feature type="binding site" evidence="12">
    <location>
        <position position="110"/>
    </location>
    <ligand>
        <name>[4Fe-4S] cluster</name>
        <dbReference type="ChEBI" id="CHEBI:49883"/>
        <note>4Fe-4S-S-AdoMet</note>
    </ligand>
</feature>
<evidence type="ECO:0000256" key="1">
    <source>
        <dbReference type="ARBA" id="ARBA00004496"/>
    </source>
</evidence>
<evidence type="ECO:0000256" key="3">
    <source>
        <dbReference type="ARBA" id="ARBA00022490"/>
    </source>
</evidence>
<dbReference type="InterPro" id="IPR058240">
    <property type="entry name" value="rSAM_sf"/>
</dbReference>
<dbReference type="GO" id="GO:0051539">
    <property type="term" value="F:4 iron, 4 sulfur cluster binding"/>
    <property type="evidence" value="ECO:0007669"/>
    <property type="project" value="UniProtKB-UniRule"/>
</dbReference>
<dbReference type="Gene3D" id="3.20.20.70">
    <property type="entry name" value="Aldolase class I"/>
    <property type="match status" value="1"/>
</dbReference>
<evidence type="ECO:0000256" key="8">
    <source>
        <dbReference type="ARBA" id="ARBA00022723"/>
    </source>
</evidence>
<evidence type="ECO:0000313" key="15">
    <source>
        <dbReference type="Proteomes" id="UP000229500"/>
    </source>
</evidence>
<evidence type="ECO:0000259" key="13">
    <source>
        <dbReference type="PROSITE" id="PS51918"/>
    </source>
</evidence>
<evidence type="ECO:0000256" key="2">
    <source>
        <dbReference type="ARBA" id="ARBA00022485"/>
    </source>
</evidence>
<comment type="function">
    <text evidence="12">Specifically methylates position 2 of adenine 2503 in 23S rRNA and position 2 of adenine 37 in tRNAs.</text>
</comment>
<proteinExistence type="inferred from homology"/>
<keyword evidence="6 12" id="KW-0808">Transferase</keyword>
<dbReference type="Pfam" id="PF04055">
    <property type="entry name" value="Radical_SAM"/>
    <property type="match status" value="1"/>
</dbReference>
<keyword evidence="12" id="KW-0819">tRNA processing</keyword>
<dbReference type="GO" id="GO:0002935">
    <property type="term" value="F:tRNA (adenine(37)-C2)-methyltransferase activity"/>
    <property type="evidence" value="ECO:0007669"/>
    <property type="project" value="UniProtKB-UniRule"/>
</dbReference>
<feature type="binding site" evidence="12">
    <location>
        <position position="185"/>
    </location>
    <ligand>
        <name>S-adenosyl-L-methionine</name>
        <dbReference type="ChEBI" id="CHEBI:59789"/>
    </ligand>
</feature>
<dbReference type="Gene3D" id="1.10.150.530">
    <property type="match status" value="1"/>
</dbReference>
<feature type="binding site" evidence="12">
    <location>
        <begin position="208"/>
        <end position="210"/>
    </location>
    <ligand>
        <name>S-adenosyl-L-methionine</name>
        <dbReference type="ChEBI" id="CHEBI:59789"/>
    </ligand>
</feature>
<feature type="binding site" evidence="12">
    <location>
        <position position="107"/>
    </location>
    <ligand>
        <name>[4Fe-4S] cluster</name>
        <dbReference type="ChEBI" id="CHEBI:49883"/>
        <note>4Fe-4S-S-AdoMet</note>
    </ligand>
</feature>
<dbReference type="SFLD" id="SFLDF00275">
    <property type="entry name" value="adenosine_C2_methyltransferase"/>
    <property type="match status" value="1"/>
</dbReference>
<keyword evidence="9 12" id="KW-0408">Iron</keyword>
<dbReference type="SFLD" id="SFLDG01062">
    <property type="entry name" value="methyltransferase_(Class_A)"/>
    <property type="match status" value="1"/>
</dbReference>
<feature type="active site" description="S-methylcysteine intermediate" evidence="12">
    <location>
        <position position="325"/>
    </location>
</feature>
<comment type="catalytic activity">
    <reaction evidence="12">
        <text>adenosine(2503) in 23S rRNA + 2 reduced [2Fe-2S]-[ferredoxin] + 2 S-adenosyl-L-methionine = 2-methyladenosine(2503) in 23S rRNA + 5'-deoxyadenosine + L-methionine + 2 oxidized [2Fe-2S]-[ferredoxin] + S-adenosyl-L-homocysteine</text>
        <dbReference type="Rhea" id="RHEA:42916"/>
        <dbReference type="Rhea" id="RHEA-COMP:10000"/>
        <dbReference type="Rhea" id="RHEA-COMP:10001"/>
        <dbReference type="Rhea" id="RHEA-COMP:10152"/>
        <dbReference type="Rhea" id="RHEA-COMP:10282"/>
        <dbReference type="ChEBI" id="CHEBI:17319"/>
        <dbReference type="ChEBI" id="CHEBI:33737"/>
        <dbReference type="ChEBI" id="CHEBI:33738"/>
        <dbReference type="ChEBI" id="CHEBI:57844"/>
        <dbReference type="ChEBI" id="CHEBI:57856"/>
        <dbReference type="ChEBI" id="CHEBI:59789"/>
        <dbReference type="ChEBI" id="CHEBI:74411"/>
        <dbReference type="ChEBI" id="CHEBI:74497"/>
        <dbReference type="EC" id="2.1.1.192"/>
    </reaction>
</comment>
<dbReference type="EMBL" id="PFEL01000056">
    <property type="protein sequence ID" value="PJE69122.1"/>
    <property type="molecule type" value="Genomic_DNA"/>
</dbReference>
<dbReference type="AlphaFoldDB" id="A0A2M8L5P7"/>
<comment type="caution">
    <text evidence="12">Lacks conserved residue(s) required for the propagation of feature annotation.</text>
</comment>
<dbReference type="SFLD" id="SFLDS00029">
    <property type="entry name" value="Radical_SAM"/>
    <property type="match status" value="1"/>
</dbReference>
<evidence type="ECO:0000313" key="14">
    <source>
        <dbReference type="EMBL" id="PJE69122.1"/>
    </source>
</evidence>
<feature type="domain" description="Radical SAM core" evidence="13">
    <location>
        <begin position="89"/>
        <end position="320"/>
    </location>
</feature>
<dbReference type="HAMAP" id="MF_01849">
    <property type="entry name" value="RNA_methyltr_RlmN"/>
    <property type="match status" value="1"/>
</dbReference>
<dbReference type="PANTHER" id="PTHR30544:SF5">
    <property type="entry name" value="RADICAL SAM CORE DOMAIN-CONTAINING PROTEIN"/>
    <property type="match status" value="1"/>
</dbReference>
<feature type="binding site" evidence="12">
    <location>
        <position position="103"/>
    </location>
    <ligand>
        <name>[4Fe-4S] cluster</name>
        <dbReference type="ChEBI" id="CHEBI:49883"/>
        <note>4Fe-4S-S-AdoMet</note>
    </ligand>
</feature>
<keyword evidence="11 12" id="KW-1015">Disulfide bond</keyword>
<comment type="cofactor">
    <cofactor evidence="12">
        <name>[4Fe-4S] cluster</name>
        <dbReference type="ChEBI" id="CHEBI:49883"/>
    </cofactor>
    <text evidence="12">Binds 1 [4Fe-4S] cluster. The cluster is coordinated with 3 cysteines and an exchangeable S-adenosyl-L-methionine.</text>
</comment>
<evidence type="ECO:0000256" key="6">
    <source>
        <dbReference type="ARBA" id="ARBA00022679"/>
    </source>
</evidence>
<dbReference type="InterPro" id="IPR004383">
    <property type="entry name" value="rRNA_lsu_MTrfase_RlmN/Cfr"/>
</dbReference>
<dbReference type="PANTHER" id="PTHR30544">
    <property type="entry name" value="23S RRNA METHYLTRANSFERASE"/>
    <property type="match status" value="1"/>
</dbReference>
<dbReference type="EC" id="2.1.1.192" evidence="12"/>
<keyword evidence="8 12" id="KW-0479">Metal-binding</keyword>
<organism evidence="14 15">
    <name type="scientific">Candidatus Shapirobacteria bacterium CG10_big_fil_rev_8_21_14_0_10_38_14</name>
    <dbReference type="NCBI Taxonomy" id="1974483"/>
    <lineage>
        <taxon>Bacteria</taxon>
        <taxon>Candidatus Shapironibacteriota</taxon>
    </lineage>
</organism>
<dbReference type="GO" id="GO:0030488">
    <property type="term" value="P:tRNA methylation"/>
    <property type="evidence" value="ECO:0007669"/>
    <property type="project" value="UniProtKB-UniRule"/>
</dbReference>
<comment type="catalytic activity">
    <reaction evidence="12">
        <text>adenosine(37) in tRNA + 2 reduced [2Fe-2S]-[ferredoxin] + 2 S-adenosyl-L-methionine = 2-methyladenosine(37) in tRNA + 5'-deoxyadenosine + L-methionine + 2 oxidized [2Fe-2S]-[ferredoxin] + S-adenosyl-L-homocysteine</text>
        <dbReference type="Rhea" id="RHEA:43332"/>
        <dbReference type="Rhea" id="RHEA-COMP:10000"/>
        <dbReference type="Rhea" id="RHEA-COMP:10001"/>
        <dbReference type="Rhea" id="RHEA-COMP:10162"/>
        <dbReference type="Rhea" id="RHEA-COMP:10485"/>
        <dbReference type="ChEBI" id="CHEBI:17319"/>
        <dbReference type="ChEBI" id="CHEBI:33737"/>
        <dbReference type="ChEBI" id="CHEBI:33738"/>
        <dbReference type="ChEBI" id="CHEBI:57844"/>
        <dbReference type="ChEBI" id="CHEBI:57856"/>
        <dbReference type="ChEBI" id="CHEBI:59789"/>
        <dbReference type="ChEBI" id="CHEBI:74411"/>
        <dbReference type="ChEBI" id="CHEBI:74497"/>
        <dbReference type="EC" id="2.1.1.192"/>
    </reaction>
</comment>
<dbReference type="InterPro" id="IPR027492">
    <property type="entry name" value="RNA_MTrfase_RlmN"/>
</dbReference>
<dbReference type="SMART" id="SM00729">
    <property type="entry name" value="Elp3"/>
    <property type="match status" value="1"/>
</dbReference>
<comment type="miscellaneous">
    <text evidence="12">Reaction proceeds by a ping-pong mechanism involving intermediate methylation of a conserved cysteine residue.</text>
</comment>
<gene>
    <name evidence="12 14" type="primary">rlmN</name>
    <name evidence="14" type="ORF">COU96_01480</name>
</gene>
<name>A0A2M8L5P7_9BACT</name>
<feature type="binding site" evidence="12">
    <location>
        <begin position="153"/>
        <end position="154"/>
    </location>
    <ligand>
        <name>S-adenosyl-L-methionine</name>
        <dbReference type="ChEBI" id="CHEBI:59789"/>
    </ligand>
</feature>
<evidence type="ECO:0000256" key="4">
    <source>
        <dbReference type="ARBA" id="ARBA00022552"/>
    </source>
</evidence>
<evidence type="ECO:0000256" key="10">
    <source>
        <dbReference type="ARBA" id="ARBA00023014"/>
    </source>
</evidence>
<dbReference type="FunFam" id="3.20.20.70:FF:000014">
    <property type="entry name" value="Probable dual-specificity RNA methyltransferase RlmN"/>
    <property type="match status" value="1"/>
</dbReference>
<evidence type="ECO:0000256" key="12">
    <source>
        <dbReference type="HAMAP-Rule" id="MF_01849"/>
    </source>
</evidence>
<comment type="similarity">
    <text evidence="12">Belongs to the radical SAM superfamily. RlmN family.</text>
</comment>
<dbReference type="InterPro" id="IPR007197">
    <property type="entry name" value="rSAM"/>
</dbReference>
<feature type="binding site" evidence="12">
    <location>
        <position position="284"/>
    </location>
    <ligand>
        <name>S-adenosyl-L-methionine</name>
        <dbReference type="ChEBI" id="CHEBI:59789"/>
    </ligand>
</feature>
<feature type="active site" description="Proton acceptor" evidence="12">
    <location>
        <position position="82"/>
    </location>
</feature>
<sequence length="343" mass="38906">MFGFSECQRILKNEPDYRLKQAKKAVFQDLIGDWQKATNLPKALREQLTSNCSLEIKAKLWKAKDSQSDKSLITLNDGLRVETVLMRHKGGRNTVCVSSQVGCPLACKFCATGKLGFKRNLTFSEIISQVLFFARFLKKQNQKIVNIVFMGMGEPFLNIDNVFKAIKLLNDKDGFNLGARHFSISTVGITEGIKRLANEFPQVNLALSLHAADNKLRSQLMPINKKYPLSQVVKTIDAYIKKTNRRVMLEYIMIAGVNDSCQDAKKLAVLAKRLLCFVNLITYNPTGDFQPSPTKKINEFKQILEKHQVPYTQRYRFGQEIKAACGQLAEQGRSRAFLSFRPI</sequence>
<keyword evidence="4 12" id="KW-0698">rRNA processing</keyword>
<dbReference type="InterPro" id="IPR013785">
    <property type="entry name" value="Aldolase_TIM"/>
</dbReference>
<accession>A0A2M8L5P7</accession>
<keyword evidence="5 12" id="KW-0489">Methyltransferase</keyword>
<dbReference type="GO" id="GO:0000049">
    <property type="term" value="F:tRNA binding"/>
    <property type="evidence" value="ECO:0007669"/>
    <property type="project" value="UniProtKB-UniRule"/>
</dbReference>
<dbReference type="SUPFAM" id="SSF102114">
    <property type="entry name" value="Radical SAM enzymes"/>
    <property type="match status" value="1"/>
</dbReference>
<keyword evidence="10 12" id="KW-0411">Iron-sulfur</keyword>
<evidence type="ECO:0000256" key="5">
    <source>
        <dbReference type="ARBA" id="ARBA00022603"/>
    </source>
</evidence>
<keyword evidence="2 12" id="KW-0004">4Fe-4S</keyword>
<evidence type="ECO:0000256" key="7">
    <source>
        <dbReference type="ARBA" id="ARBA00022691"/>
    </source>
</evidence>
<dbReference type="GO" id="GO:0046872">
    <property type="term" value="F:metal ion binding"/>
    <property type="evidence" value="ECO:0007669"/>
    <property type="project" value="UniProtKB-KW"/>
</dbReference>
<dbReference type="CDD" id="cd01335">
    <property type="entry name" value="Radical_SAM"/>
    <property type="match status" value="1"/>
</dbReference>
<keyword evidence="3 12" id="KW-0963">Cytoplasm</keyword>
<comment type="subcellular location">
    <subcellularLocation>
        <location evidence="1 12">Cytoplasm</location>
    </subcellularLocation>
</comment>
<dbReference type="GO" id="GO:0019843">
    <property type="term" value="F:rRNA binding"/>
    <property type="evidence" value="ECO:0007669"/>
    <property type="project" value="UniProtKB-UniRule"/>
</dbReference>
<keyword evidence="7 12" id="KW-0949">S-adenosyl-L-methionine</keyword>
<evidence type="ECO:0000256" key="11">
    <source>
        <dbReference type="ARBA" id="ARBA00023157"/>
    </source>
</evidence>
<dbReference type="GO" id="GO:0070040">
    <property type="term" value="F:rRNA (adenine(2503)-C2-)-methyltransferase activity"/>
    <property type="evidence" value="ECO:0007669"/>
    <property type="project" value="UniProtKB-UniRule"/>
</dbReference>
<evidence type="ECO:0000256" key="9">
    <source>
        <dbReference type="ARBA" id="ARBA00023004"/>
    </source>
</evidence>
<comment type="caution">
    <text evidence="14">The sequence shown here is derived from an EMBL/GenBank/DDBJ whole genome shotgun (WGS) entry which is preliminary data.</text>
</comment>
<dbReference type="Proteomes" id="UP000229500">
    <property type="component" value="Unassembled WGS sequence"/>
</dbReference>